<dbReference type="InterPro" id="IPR029063">
    <property type="entry name" value="SAM-dependent_MTases_sf"/>
</dbReference>
<proteinExistence type="predicted"/>
<dbReference type="SUPFAM" id="SSF53335">
    <property type="entry name" value="S-adenosyl-L-methionine-dependent methyltransferases"/>
    <property type="match status" value="1"/>
</dbReference>
<name>A0A5Q0GQD2_SACSY</name>
<dbReference type="RefSeq" id="WP_033435116.1">
    <property type="nucleotide sequence ID" value="NZ_CP034550.1"/>
</dbReference>
<dbReference type="Proteomes" id="UP000325787">
    <property type="component" value="Chromosome"/>
</dbReference>
<sequence length="245" mass="27693">MPNIHVLRTELDRTISGLRESVRDKGVVPTARRVAAVAAGQVAFPMTRVVRRDERFGFLGEELPYTFLRYNNAFLNERAVEISIARWFLSHRRGRVLEVGNVLAHYGFRAHAVVDKYEVVPGVLNADVVDYRPAEPFDSVVAISTLEHVGWDESPREPDKVFRAIENVRNCAAPEGRVLVTMPIGHNQALDAGLRDGRVAFPRESWLVRDSRRNEWRETTADEALTKRYGHPYTGANGLYVGMVL</sequence>
<dbReference type="AlphaFoldDB" id="A0A5Q0GQD2"/>
<organism evidence="1 2">
    <name type="scientific">Saccharothrix syringae</name>
    <name type="common">Nocardiopsis syringae</name>
    <dbReference type="NCBI Taxonomy" id="103733"/>
    <lineage>
        <taxon>Bacteria</taxon>
        <taxon>Bacillati</taxon>
        <taxon>Actinomycetota</taxon>
        <taxon>Actinomycetes</taxon>
        <taxon>Pseudonocardiales</taxon>
        <taxon>Pseudonocardiaceae</taxon>
        <taxon>Saccharothrix</taxon>
    </lineage>
</organism>
<dbReference type="EMBL" id="CP034550">
    <property type="protein sequence ID" value="QFZ16158.1"/>
    <property type="molecule type" value="Genomic_DNA"/>
</dbReference>
<gene>
    <name evidence="1" type="ORF">EKG83_00610</name>
</gene>
<evidence type="ECO:0000313" key="1">
    <source>
        <dbReference type="EMBL" id="QFZ16158.1"/>
    </source>
</evidence>
<protein>
    <recommendedName>
        <fullName evidence="3">Class I SAM-dependent methyltransferase</fullName>
    </recommendedName>
</protein>
<evidence type="ECO:0000313" key="2">
    <source>
        <dbReference type="Proteomes" id="UP000325787"/>
    </source>
</evidence>
<dbReference type="KEGG" id="ssyi:EKG83_00610"/>
<keyword evidence="2" id="KW-1185">Reference proteome</keyword>
<evidence type="ECO:0008006" key="3">
    <source>
        <dbReference type="Google" id="ProtNLM"/>
    </source>
</evidence>
<dbReference type="Gene3D" id="3.40.50.150">
    <property type="entry name" value="Vaccinia Virus protein VP39"/>
    <property type="match status" value="1"/>
</dbReference>
<accession>A0A5Q0GQD2</accession>
<reference evidence="2" key="1">
    <citation type="journal article" date="2021" name="Curr. Microbiol.">
        <title>Complete genome of nocamycin-producing strain Saccharothrix syringae NRRL B-16468 reveals the biosynthetic potential for secondary metabolites.</title>
        <authorList>
            <person name="Mo X."/>
            <person name="Yang S."/>
        </authorList>
    </citation>
    <scope>NUCLEOTIDE SEQUENCE [LARGE SCALE GENOMIC DNA]</scope>
    <source>
        <strain evidence="2">ATCC 51364 / DSM 43886 / JCM 6844 / KCTC 9398 / NBRC 14523 / NRRL B-16468 / INA 2240</strain>
    </source>
</reference>
<dbReference type="OrthoDB" id="9780415at2"/>